<reference evidence="1" key="1">
    <citation type="submission" date="2021-03" db="EMBL/GenBank/DDBJ databases">
        <title>Evolutionary innovations through gain and loss of genes in the ectomycorrhizal Boletales.</title>
        <authorList>
            <person name="Wu G."/>
            <person name="Miyauchi S."/>
            <person name="Morin E."/>
            <person name="Yang Z.-L."/>
            <person name="Xu J."/>
            <person name="Martin F.M."/>
        </authorList>
    </citation>
    <scope>NUCLEOTIDE SEQUENCE</scope>
    <source>
        <strain evidence="1">BR01</strain>
    </source>
</reference>
<protein>
    <submittedName>
        <fullName evidence="1">Uncharacterized protein</fullName>
    </submittedName>
</protein>
<sequence>MDASEPNSHHHPLPGLDDSYSASEATIDHVLLRDGRIYQHCVLHINYTTYNVNRGQDNFNPGSQHHDIMMLAGNHEESQVVSDHFCYARIIGIYHANVQYIGPGLHDYNARRLDFLHVQWFELVPPDAQHGVPLDMLRLSPMSMEDAYGFVDPVDVLRGCHLIPAFAKGRMRPADTVSSPLSKDSDHWKYYYINKFVDCDMLMRYHWGLGVGHTYSHVRGSDVNQAESTQANPERLYSCSFTLNSAFETALDTSLVTSSASQRFDDLDNNFSLTDLGWDSYENYDCGEAESELGHKDISESFLAGDASPAFANGFDDLDPSLSLMDLDALDWASYDKKDEDECVCVSDDDSAAFVMYEMYGSDWGDRELE</sequence>
<dbReference type="OrthoDB" id="3183767at2759"/>
<keyword evidence="2" id="KW-1185">Reference proteome</keyword>
<proteinExistence type="predicted"/>
<evidence type="ECO:0000313" key="1">
    <source>
        <dbReference type="EMBL" id="KAG6371376.1"/>
    </source>
</evidence>
<dbReference type="Proteomes" id="UP000683000">
    <property type="component" value="Unassembled WGS sequence"/>
</dbReference>
<gene>
    <name evidence="1" type="ORF">JVT61DRAFT_9588</name>
</gene>
<comment type="caution">
    <text evidence="1">The sequence shown here is derived from an EMBL/GenBank/DDBJ whole genome shotgun (WGS) entry which is preliminary data.</text>
</comment>
<name>A0A8I3A5N2_9AGAM</name>
<organism evidence="1 2">
    <name type="scientific">Boletus reticuloceps</name>
    <dbReference type="NCBI Taxonomy" id="495285"/>
    <lineage>
        <taxon>Eukaryota</taxon>
        <taxon>Fungi</taxon>
        <taxon>Dikarya</taxon>
        <taxon>Basidiomycota</taxon>
        <taxon>Agaricomycotina</taxon>
        <taxon>Agaricomycetes</taxon>
        <taxon>Agaricomycetidae</taxon>
        <taxon>Boletales</taxon>
        <taxon>Boletineae</taxon>
        <taxon>Boletaceae</taxon>
        <taxon>Boletoideae</taxon>
        <taxon>Boletus</taxon>
    </lineage>
</organism>
<accession>A0A8I3A5N2</accession>
<evidence type="ECO:0000313" key="2">
    <source>
        <dbReference type="Proteomes" id="UP000683000"/>
    </source>
</evidence>
<dbReference type="EMBL" id="JAGFBS010000035">
    <property type="protein sequence ID" value="KAG6371376.1"/>
    <property type="molecule type" value="Genomic_DNA"/>
</dbReference>
<dbReference type="AlphaFoldDB" id="A0A8I3A5N2"/>